<name>A0A2U3Q6C1_9BRAD</name>
<dbReference type="PANTHER" id="PTHR30614:SF34">
    <property type="entry name" value="BLR6398 PROTEIN"/>
    <property type="match status" value="1"/>
</dbReference>
<dbReference type="CDD" id="cd06261">
    <property type="entry name" value="TM_PBP2"/>
    <property type="match status" value="1"/>
</dbReference>
<evidence type="ECO:0000259" key="9">
    <source>
        <dbReference type="PROSITE" id="PS50928"/>
    </source>
</evidence>
<evidence type="ECO:0000256" key="3">
    <source>
        <dbReference type="ARBA" id="ARBA00022448"/>
    </source>
</evidence>
<keyword evidence="13" id="KW-1185">Reference proteome</keyword>
<dbReference type="InterPro" id="IPR035906">
    <property type="entry name" value="MetI-like_sf"/>
</dbReference>
<dbReference type="OrthoDB" id="7255919at2"/>
<dbReference type="PROSITE" id="PS50928">
    <property type="entry name" value="ABC_TM1"/>
    <property type="match status" value="1"/>
</dbReference>
<proteinExistence type="inferred from homology"/>
<dbReference type="EMBL" id="JAGIKT010000008">
    <property type="protein sequence ID" value="MBP0110620.1"/>
    <property type="molecule type" value="Genomic_DNA"/>
</dbReference>
<dbReference type="Pfam" id="PF00528">
    <property type="entry name" value="BPD_transp_1"/>
    <property type="match status" value="1"/>
</dbReference>
<evidence type="ECO:0000313" key="12">
    <source>
        <dbReference type="Proteomes" id="UP000246085"/>
    </source>
</evidence>
<dbReference type="GO" id="GO:0043190">
    <property type="term" value="C:ATP-binding cassette (ABC) transporter complex"/>
    <property type="evidence" value="ECO:0007669"/>
    <property type="project" value="InterPro"/>
</dbReference>
<dbReference type="EMBL" id="LS398110">
    <property type="protein sequence ID" value="SPP96947.1"/>
    <property type="molecule type" value="Genomic_DNA"/>
</dbReference>
<reference evidence="11 12" key="1">
    <citation type="submission" date="2018-03" db="EMBL/GenBank/DDBJ databases">
        <authorList>
            <person name="Gully D."/>
        </authorList>
    </citation>
    <scope>NUCLEOTIDE SEQUENCE [LARGE SCALE GENOMIC DNA]</scope>
    <source>
        <strain evidence="11">ORS3257</strain>
    </source>
</reference>
<dbReference type="NCBIfam" id="TIGR01726">
    <property type="entry name" value="HEQRo_perm_3TM"/>
    <property type="match status" value="1"/>
</dbReference>
<evidence type="ECO:0000256" key="1">
    <source>
        <dbReference type="ARBA" id="ARBA00004429"/>
    </source>
</evidence>
<feature type="transmembrane region" description="Helical" evidence="8">
    <location>
        <begin position="139"/>
        <end position="164"/>
    </location>
</feature>
<keyword evidence="3 8" id="KW-0813">Transport</keyword>
<dbReference type="AlphaFoldDB" id="A0A2U3Q6C1"/>
<dbReference type="InterPro" id="IPR043429">
    <property type="entry name" value="ArtM/GltK/GlnP/TcyL/YhdX-like"/>
</dbReference>
<dbReference type="GO" id="GO:0006865">
    <property type="term" value="P:amino acid transport"/>
    <property type="evidence" value="ECO:0007669"/>
    <property type="project" value="TreeGrafter"/>
</dbReference>
<evidence type="ECO:0000313" key="11">
    <source>
        <dbReference type="EMBL" id="SPP96947.1"/>
    </source>
</evidence>
<evidence type="ECO:0000256" key="4">
    <source>
        <dbReference type="ARBA" id="ARBA00022475"/>
    </source>
</evidence>
<feature type="transmembrane region" description="Helical" evidence="8">
    <location>
        <begin position="53"/>
        <end position="73"/>
    </location>
</feature>
<sequence>MTPHFGLPEFGFLLRGLQWTVLLTLVAFAGGCTAGLAVALLRTCGHRSVEWITRIYIGIFQGTPLLLQLFVVYYGLALTGLKLDAFAAVAIGFTVNASAFLGEIWRGAIQAVPRGQTEAAMALGLHYSSRMRDIVLPQAIRISLPATIGYLVQLIKGTSLAAIVGFIELARAGQIVSNQTFQPLLVFGVVGAMYFILCWPLSWWGSRMEARLALANQR</sequence>
<dbReference type="KEGG" id="bvz:BRAD3257_6022"/>
<feature type="domain" description="ABC transmembrane type-1" evidence="9">
    <location>
        <begin position="17"/>
        <end position="202"/>
    </location>
</feature>
<dbReference type="FunFam" id="1.10.3720.10:FF:000134">
    <property type="entry name" value="Amino acid ABC transporter permease"/>
    <property type="match status" value="1"/>
</dbReference>
<feature type="transmembrane region" description="Helical" evidence="8">
    <location>
        <begin position="184"/>
        <end position="204"/>
    </location>
</feature>
<dbReference type="Proteomes" id="UP000246085">
    <property type="component" value="Chromosome BRAD3257"/>
</dbReference>
<dbReference type="RefSeq" id="WP_122404466.1">
    <property type="nucleotide sequence ID" value="NZ_JAGIKT010000008.1"/>
</dbReference>
<feature type="transmembrane region" description="Helical" evidence="8">
    <location>
        <begin position="20"/>
        <end position="41"/>
    </location>
</feature>
<keyword evidence="4" id="KW-1003">Cell membrane</keyword>
<dbReference type="Gene3D" id="1.10.3720.10">
    <property type="entry name" value="MetI-like"/>
    <property type="match status" value="1"/>
</dbReference>
<evidence type="ECO:0000256" key="8">
    <source>
        <dbReference type="RuleBase" id="RU363032"/>
    </source>
</evidence>
<dbReference type="PANTHER" id="PTHR30614">
    <property type="entry name" value="MEMBRANE COMPONENT OF AMINO ACID ABC TRANSPORTER"/>
    <property type="match status" value="1"/>
</dbReference>
<evidence type="ECO:0000256" key="2">
    <source>
        <dbReference type="ARBA" id="ARBA00010072"/>
    </source>
</evidence>
<dbReference type="Proteomes" id="UP000669317">
    <property type="component" value="Unassembled WGS sequence"/>
</dbReference>
<evidence type="ECO:0000256" key="5">
    <source>
        <dbReference type="ARBA" id="ARBA00022692"/>
    </source>
</evidence>
<dbReference type="InterPro" id="IPR000515">
    <property type="entry name" value="MetI-like"/>
</dbReference>
<comment type="similarity">
    <text evidence="2">Belongs to the binding-protein-dependent transport system permease family. HisMQ subfamily.</text>
</comment>
<reference evidence="10 13" key="2">
    <citation type="submission" date="2021-03" db="EMBL/GenBank/DDBJ databases">
        <title>Genome Sequence of Bradyrhizobium vignae strain ISRA400.</title>
        <authorList>
            <person name="Tisa L.S."/>
            <person name="Svistoonoff S."/>
            <person name="Hocher V."/>
            <person name="Fall S."/>
            <person name="Zaiya A."/>
            <person name="Naing D."/>
            <person name="Niang N."/>
            <person name="Diouf A."/>
            <person name="Dasylva M.C."/>
            <person name="Toure O."/>
            <person name="Gueye M."/>
            <person name="Gully D."/>
            <person name="Tisseyre P."/>
            <person name="Simpson S."/>
            <person name="Morris K."/>
            <person name="Thomas W.K."/>
        </authorList>
    </citation>
    <scope>NUCLEOTIDE SEQUENCE [LARGE SCALE GENOMIC DNA]</scope>
    <source>
        <strain evidence="10 13">ISRA400</strain>
    </source>
</reference>
<organism evidence="11 12">
    <name type="scientific">Bradyrhizobium vignae</name>
    <dbReference type="NCBI Taxonomy" id="1549949"/>
    <lineage>
        <taxon>Bacteria</taxon>
        <taxon>Pseudomonadati</taxon>
        <taxon>Pseudomonadota</taxon>
        <taxon>Alphaproteobacteria</taxon>
        <taxon>Hyphomicrobiales</taxon>
        <taxon>Nitrobacteraceae</taxon>
        <taxon>Bradyrhizobium</taxon>
    </lineage>
</organism>
<dbReference type="InterPro" id="IPR010065">
    <property type="entry name" value="AA_ABC_transptr_permease_3TM"/>
</dbReference>
<evidence type="ECO:0000313" key="13">
    <source>
        <dbReference type="Proteomes" id="UP000669317"/>
    </source>
</evidence>
<dbReference type="SUPFAM" id="SSF161098">
    <property type="entry name" value="MetI-like"/>
    <property type="match status" value="1"/>
</dbReference>
<protein>
    <submittedName>
        <fullName evidence="11">ABC transporter permease protein</fullName>
    </submittedName>
    <submittedName>
        <fullName evidence="10">Amino acid ABC transporter permease</fullName>
    </submittedName>
</protein>
<keyword evidence="6 8" id="KW-1133">Transmembrane helix</keyword>
<dbReference type="GO" id="GO:0022857">
    <property type="term" value="F:transmembrane transporter activity"/>
    <property type="evidence" value="ECO:0007669"/>
    <property type="project" value="InterPro"/>
</dbReference>
<keyword evidence="7 8" id="KW-0472">Membrane</keyword>
<gene>
    <name evidence="11" type="ORF">BRAD3257_6022</name>
    <name evidence="10" type="ORF">JWS04_05855</name>
</gene>
<evidence type="ECO:0000256" key="7">
    <source>
        <dbReference type="ARBA" id="ARBA00023136"/>
    </source>
</evidence>
<feature type="transmembrane region" description="Helical" evidence="8">
    <location>
        <begin position="85"/>
        <end position="105"/>
    </location>
</feature>
<comment type="subcellular location">
    <subcellularLocation>
        <location evidence="1">Cell inner membrane</location>
        <topology evidence="1">Multi-pass membrane protein</topology>
    </subcellularLocation>
    <subcellularLocation>
        <location evidence="8">Cell membrane</location>
        <topology evidence="8">Multi-pass membrane protein</topology>
    </subcellularLocation>
</comment>
<evidence type="ECO:0000313" key="10">
    <source>
        <dbReference type="EMBL" id="MBP0110620.1"/>
    </source>
</evidence>
<keyword evidence="5 8" id="KW-0812">Transmembrane</keyword>
<evidence type="ECO:0000256" key="6">
    <source>
        <dbReference type="ARBA" id="ARBA00022989"/>
    </source>
</evidence>
<accession>A0A4Q0QMW2</accession>
<accession>A0A2U3Q6C1</accession>